<keyword evidence="1" id="KW-0479">Metal-binding</keyword>
<gene>
    <name evidence="4" type="ORF">PENARI_c058G03565</name>
</gene>
<evidence type="ECO:0000259" key="3">
    <source>
        <dbReference type="Pfam" id="PF07687"/>
    </source>
</evidence>
<accession>A0A1F5L1U3</accession>
<dbReference type="PANTHER" id="PTHR43808">
    <property type="entry name" value="ACETYLORNITHINE DEACETYLASE"/>
    <property type="match status" value="1"/>
</dbReference>
<dbReference type="AlphaFoldDB" id="A0A1F5L1U3"/>
<organism evidence="4 5">
    <name type="scientific">Penicillium arizonense</name>
    <dbReference type="NCBI Taxonomy" id="1835702"/>
    <lineage>
        <taxon>Eukaryota</taxon>
        <taxon>Fungi</taxon>
        <taxon>Dikarya</taxon>
        <taxon>Ascomycota</taxon>
        <taxon>Pezizomycotina</taxon>
        <taxon>Eurotiomycetes</taxon>
        <taxon>Eurotiomycetidae</taxon>
        <taxon>Eurotiales</taxon>
        <taxon>Aspergillaceae</taxon>
        <taxon>Penicillium</taxon>
    </lineage>
</organism>
<evidence type="ECO:0000313" key="4">
    <source>
        <dbReference type="EMBL" id="OGE47162.1"/>
    </source>
</evidence>
<name>A0A1F5L1U3_PENAI</name>
<dbReference type="InterPro" id="IPR036264">
    <property type="entry name" value="Bact_exopeptidase_dim_dom"/>
</dbReference>
<dbReference type="Pfam" id="PF07687">
    <property type="entry name" value="M20_dimer"/>
    <property type="match status" value="1"/>
</dbReference>
<reference evidence="4 5" key="1">
    <citation type="journal article" date="2016" name="Sci. Rep.">
        <title>Penicillium arizonense, a new, genome sequenced fungal species, reveals a high chemical diversity in secreted metabolites.</title>
        <authorList>
            <person name="Grijseels S."/>
            <person name="Nielsen J.C."/>
            <person name="Randelovic M."/>
            <person name="Nielsen J."/>
            <person name="Nielsen K.F."/>
            <person name="Workman M."/>
            <person name="Frisvad J.C."/>
        </authorList>
    </citation>
    <scope>NUCLEOTIDE SEQUENCE [LARGE SCALE GENOMIC DNA]</scope>
    <source>
        <strain evidence="4 5">CBS 141311</strain>
    </source>
</reference>
<comment type="caution">
    <text evidence="4">The sequence shown here is derived from an EMBL/GenBank/DDBJ whole genome shotgun (WGS) entry which is preliminary data.</text>
</comment>
<dbReference type="SUPFAM" id="SSF53187">
    <property type="entry name" value="Zn-dependent exopeptidases"/>
    <property type="match status" value="1"/>
</dbReference>
<dbReference type="Proteomes" id="UP000177622">
    <property type="component" value="Unassembled WGS sequence"/>
</dbReference>
<dbReference type="PANTHER" id="PTHR43808:SF32">
    <property type="entry name" value="ARGE_DAPE-RELATED DEACYLASE"/>
    <property type="match status" value="1"/>
</dbReference>
<dbReference type="EMBL" id="LXJU01000058">
    <property type="protein sequence ID" value="OGE47162.1"/>
    <property type="molecule type" value="Genomic_DNA"/>
</dbReference>
<proteinExistence type="predicted"/>
<dbReference type="GeneID" id="34582249"/>
<dbReference type="GO" id="GO:0016787">
    <property type="term" value="F:hydrolase activity"/>
    <property type="evidence" value="ECO:0007669"/>
    <property type="project" value="UniProtKB-KW"/>
</dbReference>
<evidence type="ECO:0000256" key="1">
    <source>
        <dbReference type="ARBA" id="ARBA00022723"/>
    </source>
</evidence>
<dbReference type="InterPro" id="IPR011650">
    <property type="entry name" value="Peptidase_M20_dimer"/>
</dbReference>
<dbReference type="STRING" id="1835702.A0A1F5L1U3"/>
<dbReference type="InterPro" id="IPR050072">
    <property type="entry name" value="Peptidase_M20A"/>
</dbReference>
<protein>
    <recommendedName>
        <fullName evidence="3">Peptidase M20 dimerisation domain-containing protein</fullName>
    </recommendedName>
</protein>
<sequence length="229" mass="24533">MGVLGSKWLLENVPAARGDAMICGDAGINAIDRLRKALDAVKLLEQLPVHAPEIQKYIAIASEASEAIFGEGESKVLQRVTVNIGSISGGKLSNLIPSEAQAQGDIRIPLGISIENVRKHLQEYLDPMGGVSWRIIRSYEPTCTSPSHPLIESALLASTQVMDQQPTPVVNIRVGASDARLYRATGIPSVVVGCTPSGMGAADEFIMIEELVKVAQIHALIAYDLLKEE</sequence>
<dbReference type="OrthoDB" id="10059875at2759"/>
<feature type="domain" description="Peptidase M20 dimerisation" evidence="3">
    <location>
        <begin position="25"/>
        <end position="126"/>
    </location>
</feature>
<dbReference type="SUPFAM" id="SSF55031">
    <property type="entry name" value="Bacterial exopeptidase dimerisation domain"/>
    <property type="match status" value="1"/>
</dbReference>
<keyword evidence="2" id="KW-0378">Hydrolase</keyword>
<dbReference type="RefSeq" id="XP_022482626.1">
    <property type="nucleotide sequence ID" value="XM_022637515.1"/>
</dbReference>
<dbReference type="GO" id="GO:0046872">
    <property type="term" value="F:metal ion binding"/>
    <property type="evidence" value="ECO:0007669"/>
    <property type="project" value="UniProtKB-KW"/>
</dbReference>
<keyword evidence="5" id="KW-1185">Reference proteome</keyword>
<evidence type="ECO:0000313" key="5">
    <source>
        <dbReference type="Proteomes" id="UP000177622"/>
    </source>
</evidence>
<dbReference type="Gene3D" id="3.30.70.360">
    <property type="match status" value="1"/>
</dbReference>
<evidence type="ECO:0000256" key="2">
    <source>
        <dbReference type="ARBA" id="ARBA00022801"/>
    </source>
</evidence>
<dbReference type="Gene3D" id="3.40.630.10">
    <property type="entry name" value="Zn peptidases"/>
    <property type="match status" value="1"/>
</dbReference>